<comment type="caution">
    <text evidence="1">The sequence shown here is derived from an EMBL/GenBank/DDBJ whole genome shotgun (WGS) entry which is preliminary data.</text>
</comment>
<keyword evidence="2" id="KW-1185">Reference proteome</keyword>
<evidence type="ECO:0000313" key="1">
    <source>
        <dbReference type="EMBL" id="CAD8119243.1"/>
    </source>
</evidence>
<organism evidence="1 2">
    <name type="scientific">Paramecium sonneborni</name>
    <dbReference type="NCBI Taxonomy" id="65129"/>
    <lineage>
        <taxon>Eukaryota</taxon>
        <taxon>Sar</taxon>
        <taxon>Alveolata</taxon>
        <taxon>Ciliophora</taxon>
        <taxon>Intramacronucleata</taxon>
        <taxon>Oligohymenophorea</taxon>
        <taxon>Peniculida</taxon>
        <taxon>Parameciidae</taxon>
        <taxon>Paramecium</taxon>
    </lineage>
</organism>
<reference evidence="1" key="1">
    <citation type="submission" date="2021-01" db="EMBL/GenBank/DDBJ databases">
        <authorList>
            <consortium name="Genoscope - CEA"/>
            <person name="William W."/>
        </authorList>
    </citation>
    <scope>NUCLEOTIDE SEQUENCE</scope>
</reference>
<evidence type="ECO:0000313" key="2">
    <source>
        <dbReference type="Proteomes" id="UP000692954"/>
    </source>
</evidence>
<dbReference type="Proteomes" id="UP000692954">
    <property type="component" value="Unassembled WGS sequence"/>
</dbReference>
<dbReference type="EMBL" id="CAJJDN010000120">
    <property type="protein sequence ID" value="CAD8119243.1"/>
    <property type="molecule type" value="Genomic_DNA"/>
</dbReference>
<proteinExistence type="predicted"/>
<accession>A0A8S1QV07</accession>
<gene>
    <name evidence="1" type="ORF">PSON_ATCC_30995.1.T1200098</name>
</gene>
<protein>
    <submittedName>
        <fullName evidence="1">Uncharacterized protein</fullName>
    </submittedName>
</protein>
<name>A0A8S1QV07_9CILI</name>
<dbReference type="AlphaFoldDB" id="A0A8S1QV07"/>
<sequence>MMFNTLSQETKKENGKYYEKVCCSQIINSNLLVFQNSNKLKIITKI</sequence>